<feature type="compositionally biased region" description="Basic and acidic residues" evidence="1">
    <location>
        <begin position="564"/>
        <end position="573"/>
    </location>
</feature>
<reference evidence="2" key="1">
    <citation type="journal article" date="2010" name="Science">
        <title>Plasticity of animal genome architecture unmasked by rapid evolution of a pelagic tunicate.</title>
        <authorList>
            <person name="Denoeud F."/>
            <person name="Henriet S."/>
            <person name="Mungpakdee S."/>
            <person name="Aury J.M."/>
            <person name="Da Silva C."/>
            <person name="Brinkmann H."/>
            <person name="Mikhaleva J."/>
            <person name="Olsen L.C."/>
            <person name="Jubin C."/>
            <person name="Canestro C."/>
            <person name="Bouquet J.M."/>
            <person name="Danks G."/>
            <person name="Poulain J."/>
            <person name="Campsteijn C."/>
            <person name="Adamski M."/>
            <person name="Cross I."/>
            <person name="Yadetie F."/>
            <person name="Muffato M."/>
            <person name="Louis A."/>
            <person name="Butcher S."/>
            <person name="Tsagkogeorga G."/>
            <person name="Konrad A."/>
            <person name="Singh S."/>
            <person name="Jensen M.F."/>
            <person name="Cong E.H."/>
            <person name="Eikeseth-Otteraa H."/>
            <person name="Noel B."/>
            <person name="Anthouard V."/>
            <person name="Porcel B.M."/>
            <person name="Kachouri-Lafond R."/>
            <person name="Nishino A."/>
            <person name="Ugolini M."/>
            <person name="Chourrout P."/>
            <person name="Nishida H."/>
            <person name="Aasland R."/>
            <person name="Huzurbazar S."/>
            <person name="Westhof E."/>
            <person name="Delsuc F."/>
            <person name="Lehrach H."/>
            <person name="Reinhardt R."/>
            <person name="Weissenbach J."/>
            <person name="Roy S.W."/>
            <person name="Artiguenave F."/>
            <person name="Postlethwait J.H."/>
            <person name="Manak J.R."/>
            <person name="Thompson E.M."/>
            <person name="Jaillon O."/>
            <person name="Du Pasquier L."/>
            <person name="Boudinot P."/>
            <person name="Liberles D.A."/>
            <person name="Volff J.N."/>
            <person name="Philippe H."/>
            <person name="Lenhard B."/>
            <person name="Roest Crollius H."/>
            <person name="Wincker P."/>
            <person name="Chourrout D."/>
        </authorList>
    </citation>
    <scope>NUCLEOTIDE SEQUENCE [LARGE SCALE GENOMIC DNA]</scope>
</reference>
<feature type="compositionally biased region" description="Low complexity" evidence="1">
    <location>
        <begin position="390"/>
        <end position="417"/>
    </location>
</feature>
<dbReference type="OrthoDB" id="10689712at2759"/>
<dbReference type="AlphaFoldDB" id="E4XTC5"/>
<dbReference type="InParanoid" id="E4XTC5"/>
<dbReference type="Proteomes" id="UP000001307">
    <property type="component" value="Unassembled WGS sequence"/>
</dbReference>
<feature type="compositionally biased region" description="Basic and acidic residues" evidence="1">
    <location>
        <begin position="675"/>
        <end position="684"/>
    </location>
</feature>
<feature type="compositionally biased region" description="Basic and acidic residues" evidence="1">
    <location>
        <begin position="775"/>
        <end position="787"/>
    </location>
</feature>
<keyword evidence="3" id="KW-1185">Reference proteome</keyword>
<feature type="compositionally biased region" description="Basic residues" evidence="1">
    <location>
        <begin position="574"/>
        <end position="583"/>
    </location>
</feature>
<accession>E4XTC5</accession>
<feature type="compositionally biased region" description="Low complexity" evidence="1">
    <location>
        <begin position="799"/>
        <end position="811"/>
    </location>
</feature>
<organism evidence="2">
    <name type="scientific">Oikopleura dioica</name>
    <name type="common">Tunicate</name>
    <dbReference type="NCBI Taxonomy" id="34765"/>
    <lineage>
        <taxon>Eukaryota</taxon>
        <taxon>Metazoa</taxon>
        <taxon>Chordata</taxon>
        <taxon>Tunicata</taxon>
        <taxon>Appendicularia</taxon>
        <taxon>Copelata</taxon>
        <taxon>Oikopleuridae</taxon>
        <taxon>Oikopleura</taxon>
    </lineage>
</organism>
<feature type="compositionally biased region" description="Basic and acidic residues" evidence="1">
    <location>
        <begin position="628"/>
        <end position="643"/>
    </location>
</feature>
<gene>
    <name evidence="2" type="ORF">GSOID_T00003062001</name>
</gene>
<evidence type="ECO:0000256" key="1">
    <source>
        <dbReference type="SAM" id="MobiDB-lite"/>
    </source>
</evidence>
<feature type="compositionally biased region" description="Low complexity" evidence="1">
    <location>
        <begin position="486"/>
        <end position="501"/>
    </location>
</feature>
<feature type="compositionally biased region" description="Basic and acidic residues" evidence="1">
    <location>
        <begin position="423"/>
        <end position="439"/>
    </location>
</feature>
<evidence type="ECO:0000313" key="2">
    <source>
        <dbReference type="EMBL" id="CBY12987.1"/>
    </source>
</evidence>
<sequence>MFFSCNIDKSEAPRFRQAQFDFSVKDTIKKTDFSRLILISTPVHYKSAGWDEPAQINSESISASATVNESAAALPVASIVIEEKVAPASPKVAARLQGNSGTPQRNGMGTPQRRNATPQRNGTPQRFSRQLAALQGENQGSPKTPPRRRAQAGLMSSTVRDNAASAAEFTVIDSPINFNKKNLTTAQREKIREKKREEQVGTSLYSHIDESQSRMSLGADSNTSDAVKQRNLPTRNASVDIDHMDETAMDGTSFLPSAHSTVLVSEQTRQETENASMSVIAETSTLSDEAPADIATSKDVPNELPTASINKTCDMTAGIGVQGTFNESEDESAMMDASAVMDKLPTPKIPFRSSVTTNDVTMDVTTGIGCQGTFIDSDDESMMEATTELTTGEPVSTEVEPVSTEVEPVSSAPAASSTMVRPKSTENETDAKEDEKEPVVETEEEQTPLQKSTVEEPSSEELAKKSASEELSSELGETFDNSAPFAEETASADTSEAPSSEQVNEKSTVAKKAEVSLPRPVRDYLPRLNDSECMIVEPEQSTNEEPSTLDDGSLTPDSFVDLTTPEKEPESRKKTAAARKLKMPKPIVAGEPIRPAEQEASAEKKTAEEATKPLKMTRTDQFGFEVPYLRKDPDRPKSDMEKLMEEDDPELVIPKSDDEESEAEKQNKLLFSPEQLKRDAEAQKNKLLNSGERGRKSGPYNRDASRPIIKRKRSSGGANDSKNKKHRVSFMEDAFRSQAPPVRRTSSSGSVTGNSSAPPVRRRTSRDNLGMQSPRNEKSLTRSERILRMANPEAKVPKSPVQPAGAQSAQQPSVVQSFNAIKTAIAQNIENFSDDMRFALINEITKHRSANDN</sequence>
<name>E4XTC5_OIKDI</name>
<protein>
    <submittedName>
        <fullName evidence="2">Uncharacterized protein</fullName>
    </submittedName>
</protein>
<dbReference type="EMBL" id="FN653153">
    <property type="protein sequence ID" value="CBY12987.1"/>
    <property type="molecule type" value="Genomic_DNA"/>
</dbReference>
<feature type="compositionally biased region" description="Low complexity" evidence="1">
    <location>
        <begin position="740"/>
        <end position="756"/>
    </location>
</feature>
<evidence type="ECO:0000313" key="3">
    <source>
        <dbReference type="Proteomes" id="UP000001307"/>
    </source>
</evidence>
<proteinExistence type="predicted"/>
<feature type="compositionally biased region" description="Polar residues" evidence="1">
    <location>
        <begin position="97"/>
        <end position="128"/>
    </location>
</feature>
<feature type="compositionally biased region" description="Basic and acidic residues" evidence="1">
    <location>
        <begin position="594"/>
        <end position="612"/>
    </location>
</feature>
<feature type="region of interest" description="Disordered" evidence="1">
    <location>
        <begin position="383"/>
        <end position="811"/>
    </location>
</feature>
<feature type="region of interest" description="Disordered" evidence="1">
    <location>
        <begin position="93"/>
        <end position="156"/>
    </location>
</feature>